<dbReference type="Proteomes" id="UP001595443">
    <property type="component" value="Unassembled WGS sequence"/>
</dbReference>
<keyword evidence="2" id="KW-0378">Hydrolase</keyword>
<evidence type="ECO:0000256" key="3">
    <source>
        <dbReference type="ARBA" id="ARBA00022806"/>
    </source>
</evidence>
<comment type="caution">
    <text evidence="7">The sequence shown here is derived from an EMBL/GenBank/DDBJ whole genome shotgun (WGS) entry which is preliminary data.</text>
</comment>
<keyword evidence="1" id="KW-0547">Nucleotide-binding</keyword>
<dbReference type="SUPFAM" id="SSF52540">
    <property type="entry name" value="P-loop containing nucleoside triphosphate hydrolases"/>
    <property type="match status" value="1"/>
</dbReference>
<gene>
    <name evidence="7" type="ORF">ACFOES_04450</name>
</gene>
<organism evidence="7 8">
    <name type="scientific">Acidimangrovimonas pyrenivorans</name>
    <dbReference type="NCBI Taxonomy" id="2030798"/>
    <lineage>
        <taxon>Bacteria</taxon>
        <taxon>Pseudomonadati</taxon>
        <taxon>Pseudomonadota</taxon>
        <taxon>Alphaproteobacteria</taxon>
        <taxon>Rhodobacterales</taxon>
        <taxon>Paracoccaceae</taxon>
        <taxon>Acidimangrovimonas</taxon>
    </lineage>
</organism>
<protein>
    <recommendedName>
        <fullName evidence="5">DNA 3'-5' helicase II</fullName>
    </recommendedName>
</protein>
<accession>A0ABV7ADC3</accession>
<dbReference type="RefSeq" id="WP_377831972.1">
    <property type="nucleotide sequence ID" value="NZ_JBHRSK010000004.1"/>
</dbReference>
<proteinExistence type="predicted"/>
<evidence type="ECO:0000256" key="5">
    <source>
        <dbReference type="ARBA" id="ARBA00034923"/>
    </source>
</evidence>
<evidence type="ECO:0000313" key="8">
    <source>
        <dbReference type="Proteomes" id="UP001595443"/>
    </source>
</evidence>
<keyword evidence="8" id="KW-1185">Reference proteome</keyword>
<evidence type="ECO:0000313" key="7">
    <source>
        <dbReference type="EMBL" id="MFC2967336.1"/>
    </source>
</evidence>
<dbReference type="InterPro" id="IPR000212">
    <property type="entry name" value="DNA_helicase_UvrD/REP"/>
</dbReference>
<evidence type="ECO:0000256" key="4">
    <source>
        <dbReference type="ARBA" id="ARBA00022840"/>
    </source>
</evidence>
<sequence>MSDDFDLLQVTKGAVEAPAGCGKTELIVSALRRHSAPKPVLVLTHTNAGVAALRHRLSRHRVPHDRYRLSTIDGWALRILKTFPARSGIAPAHLDLEDARRDYPAIKAAIARLLAGRHIDEVLFASFSRVIVDEYQDCDPDQHAVVCHLASILPTVVLGDPMQEIFNWRGHHPDWDDDVVGNFPLVAELTRPWRWENAGAHELGAWLLEARRTLKAGARIDLRTAPPDVSWIHLDGVTDHEKQRLACLTRSPRAGGEVLIMTGGIQKDLQRKLAKQTPGAVTVEAVDLTEVTDFAREVDLVAPGNLEAALDFAFAVMTGVDRKGIAARAATIAAARHRAPPEAHELAAIRYREVGDAASLIALFDALEAAQGARTFRPEILRTCIKALRSSGPDVSFLEAAKRIREQQRVLGRLLPTKAVGSPLLLKGLEGDVAVILDASDFDRDAAKNRKNLYVALTRGSRKLVVCSPTHLLG</sequence>
<dbReference type="EMBL" id="JBHRSK010000004">
    <property type="protein sequence ID" value="MFC2967336.1"/>
    <property type="molecule type" value="Genomic_DNA"/>
</dbReference>
<evidence type="ECO:0000259" key="6">
    <source>
        <dbReference type="Pfam" id="PF00580"/>
    </source>
</evidence>
<keyword evidence="4" id="KW-0067">ATP-binding</keyword>
<dbReference type="InterPro" id="IPR014016">
    <property type="entry name" value="UvrD-like_ATP-bd"/>
</dbReference>
<dbReference type="PANTHER" id="PTHR11070:SF2">
    <property type="entry name" value="ATP-DEPENDENT DNA HELICASE SRS2"/>
    <property type="match status" value="1"/>
</dbReference>
<dbReference type="Gene3D" id="3.40.50.300">
    <property type="entry name" value="P-loop containing nucleotide triphosphate hydrolases"/>
    <property type="match status" value="2"/>
</dbReference>
<feature type="domain" description="UvrD-like helicase ATP-binding" evidence="6">
    <location>
        <begin position="117"/>
        <end position="172"/>
    </location>
</feature>
<dbReference type="InterPro" id="IPR027417">
    <property type="entry name" value="P-loop_NTPase"/>
</dbReference>
<keyword evidence="3" id="KW-0347">Helicase</keyword>
<name>A0ABV7ADC3_9RHOB</name>
<reference evidence="8" key="1">
    <citation type="journal article" date="2019" name="Int. J. Syst. Evol. Microbiol.">
        <title>The Global Catalogue of Microorganisms (GCM) 10K type strain sequencing project: providing services to taxonomists for standard genome sequencing and annotation.</title>
        <authorList>
            <consortium name="The Broad Institute Genomics Platform"/>
            <consortium name="The Broad Institute Genome Sequencing Center for Infectious Disease"/>
            <person name="Wu L."/>
            <person name="Ma J."/>
        </authorList>
    </citation>
    <scope>NUCLEOTIDE SEQUENCE [LARGE SCALE GENOMIC DNA]</scope>
    <source>
        <strain evidence="8">KCTC 62192</strain>
    </source>
</reference>
<feature type="domain" description="UvrD-like helicase ATP-binding" evidence="6">
    <location>
        <begin position="14"/>
        <end position="100"/>
    </location>
</feature>
<dbReference type="Pfam" id="PF00580">
    <property type="entry name" value="UvrD-helicase"/>
    <property type="match status" value="2"/>
</dbReference>
<dbReference type="PANTHER" id="PTHR11070">
    <property type="entry name" value="UVRD / RECB / PCRA DNA HELICASE FAMILY MEMBER"/>
    <property type="match status" value="1"/>
</dbReference>
<evidence type="ECO:0000256" key="2">
    <source>
        <dbReference type="ARBA" id="ARBA00022801"/>
    </source>
</evidence>
<evidence type="ECO:0000256" key="1">
    <source>
        <dbReference type="ARBA" id="ARBA00022741"/>
    </source>
</evidence>